<dbReference type="EMBL" id="WTVA01000003">
    <property type="protein sequence ID" value="MZR22338.1"/>
    <property type="molecule type" value="Genomic_DNA"/>
</dbReference>
<evidence type="ECO:0000313" key="2">
    <source>
        <dbReference type="EMBL" id="MZR22338.1"/>
    </source>
</evidence>
<dbReference type="PANTHER" id="PTHR43130:SF2">
    <property type="entry name" value="DJ-1_PFPI DOMAIN-CONTAINING PROTEIN"/>
    <property type="match status" value="1"/>
</dbReference>
<dbReference type="OrthoDB" id="186587at2"/>
<reference evidence="2 3" key="1">
    <citation type="journal article" date="2014" name="Int. J. Syst. Evol. Microbiol.">
        <title>Sneathiella chungangensis sp. nov., isolated from a marine sand, and emended description of the genus Sneathiella.</title>
        <authorList>
            <person name="Siamphan C."/>
            <person name="Kim H."/>
            <person name="Lee J.S."/>
            <person name="Kim W."/>
        </authorList>
    </citation>
    <scope>NUCLEOTIDE SEQUENCE [LARGE SCALE GENOMIC DNA]</scope>
    <source>
        <strain evidence="2 3">KCTC 32476</strain>
    </source>
</reference>
<gene>
    <name evidence="2" type="ORF">GQF03_08345</name>
</gene>
<dbReference type="SUPFAM" id="SSF52317">
    <property type="entry name" value="Class I glutamine amidotransferase-like"/>
    <property type="match status" value="1"/>
</dbReference>
<evidence type="ECO:0000313" key="3">
    <source>
        <dbReference type="Proteomes" id="UP000445696"/>
    </source>
</evidence>
<sequence length="230" mass="24786">MDRFERLQMKITFVLFDGYTALDFIGGYEVLARLPGATANFAALETGIVASDTRRLGVVAYQKLEDITEPGILFIPGGPGARVALQNRQLLEEIRRLHKTSDWTVGVCNGVELLGKAGLLEGVTVTTNYFSRDDVTGYGANVVPERFTADGKIVTGAGVSASIDTAFFLAAKIAGESTSRALQLGIEYYPAPPFPDTKAVDEAPDFIKQIIGAFEDSDAERAMLAQPTPF</sequence>
<dbReference type="InterPro" id="IPR002818">
    <property type="entry name" value="DJ-1/PfpI"/>
</dbReference>
<dbReference type="PANTHER" id="PTHR43130">
    <property type="entry name" value="ARAC-FAMILY TRANSCRIPTIONAL REGULATOR"/>
    <property type="match status" value="1"/>
</dbReference>
<dbReference type="CDD" id="cd03139">
    <property type="entry name" value="GATase1_PfpI_2"/>
    <property type="match status" value="1"/>
</dbReference>
<feature type="domain" description="DJ-1/PfpI" evidence="1">
    <location>
        <begin position="9"/>
        <end position="166"/>
    </location>
</feature>
<organism evidence="2 3">
    <name type="scientific">Sneathiella chungangensis</name>
    <dbReference type="NCBI Taxonomy" id="1418234"/>
    <lineage>
        <taxon>Bacteria</taxon>
        <taxon>Pseudomonadati</taxon>
        <taxon>Pseudomonadota</taxon>
        <taxon>Alphaproteobacteria</taxon>
        <taxon>Sneathiellales</taxon>
        <taxon>Sneathiellaceae</taxon>
        <taxon>Sneathiella</taxon>
    </lineage>
</organism>
<dbReference type="AlphaFoldDB" id="A0A845MED0"/>
<proteinExistence type="predicted"/>
<dbReference type="Pfam" id="PF01965">
    <property type="entry name" value="DJ-1_PfpI"/>
    <property type="match status" value="1"/>
</dbReference>
<evidence type="ECO:0000259" key="1">
    <source>
        <dbReference type="Pfam" id="PF01965"/>
    </source>
</evidence>
<dbReference type="Proteomes" id="UP000445696">
    <property type="component" value="Unassembled WGS sequence"/>
</dbReference>
<dbReference type="InterPro" id="IPR052158">
    <property type="entry name" value="INH-QAR"/>
</dbReference>
<dbReference type="GO" id="GO:0006355">
    <property type="term" value="P:regulation of DNA-templated transcription"/>
    <property type="evidence" value="ECO:0007669"/>
    <property type="project" value="TreeGrafter"/>
</dbReference>
<dbReference type="Gene3D" id="3.40.50.880">
    <property type="match status" value="1"/>
</dbReference>
<accession>A0A845MED0</accession>
<dbReference type="InterPro" id="IPR029062">
    <property type="entry name" value="Class_I_gatase-like"/>
</dbReference>
<comment type="caution">
    <text evidence="2">The sequence shown here is derived from an EMBL/GenBank/DDBJ whole genome shotgun (WGS) entry which is preliminary data.</text>
</comment>
<protein>
    <submittedName>
        <fullName evidence="2">DJ-1/PfpI family protein</fullName>
    </submittedName>
</protein>
<keyword evidence="3" id="KW-1185">Reference proteome</keyword>
<dbReference type="RefSeq" id="WP_161338783.1">
    <property type="nucleotide sequence ID" value="NZ_JBHSDG010000005.1"/>
</dbReference>
<name>A0A845MED0_9PROT</name>